<dbReference type="NCBIfam" id="TIGR00197">
    <property type="entry name" value="yjeF_nterm"/>
    <property type="match status" value="1"/>
</dbReference>
<dbReference type="RefSeq" id="WP_213496956.1">
    <property type="nucleotide sequence ID" value="NZ_CP074694.1"/>
</dbReference>
<dbReference type="HAMAP" id="MF_01966">
    <property type="entry name" value="NADHX_epimerase"/>
    <property type="match status" value="1"/>
</dbReference>
<feature type="binding site" evidence="10">
    <location>
        <position position="58"/>
    </location>
    <ligand>
        <name>K(+)</name>
        <dbReference type="ChEBI" id="CHEBI:29103"/>
    </ligand>
</feature>
<dbReference type="Pfam" id="PF03853">
    <property type="entry name" value="YjeF_N"/>
    <property type="match status" value="1"/>
</dbReference>
<dbReference type="EMBL" id="CP074694">
    <property type="protein sequence ID" value="QVL32215.1"/>
    <property type="molecule type" value="Genomic_DNA"/>
</dbReference>
<dbReference type="GO" id="GO:0046872">
    <property type="term" value="F:metal ion binding"/>
    <property type="evidence" value="ECO:0007669"/>
    <property type="project" value="UniProtKB-KW"/>
</dbReference>
<comment type="function">
    <text evidence="10">Catalyzes the epimerization of the S- and R-forms of NAD(P)HX, a damaged form of NAD(P)H that is a result of enzymatic or heat-dependent hydration. This is a prerequisite for the S-specific NAD(P)H-hydrate dehydratase to allow the repair of both epimers of NAD(P)HX.</text>
</comment>
<evidence type="ECO:0000256" key="3">
    <source>
        <dbReference type="ARBA" id="ARBA00012228"/>
    </source>
</evidence>
<comment type="catalytic activity">
    <reaction evidence="2 10">
        <text>(6R)-NADPHX = (6S)-NADPHX</text>
        <dbReference type="Rhea" id="RHEA:32227"/>
        <dbReference type="ChEBI" id="CHEBI:64076"/>
        <dbReference type="ChEBI" id="CHEBI:64077"/>
        <dbReference type="EC" id="5.1.99.6"/>
    </reaction>
</comment>
<dbReference type="KEGG" id="tsph:KIH39_25835"/>
<dbReference type="Gene3D" id="3.40.50.10260">
    <property type="entry name" value="YjeF N-terminal domain"/>
    <property type="match status" value="1"/>
</dbReference>
<feature type="binding site" evidence="10">
    <location>
        <begin position="124"/>
        <end position="130"/>
    </location>
    <ligand>
        <name>(6S)-NADPHX</name>
        <dbReference type="ChEBI" id="CHEBI:64076"/>
    </ligand>
</feature>
<dbReference type="GO" id="GO:0000166">
    <property type="term" value="F:nucleotide binding"/>
    <property type="evidence" value="ECO:0007669"/>
    <property type="project" value="UniProtKB-KW"/>
</dbReference>
<evidence type="ECO:0000256" key="8">
    <source>
        <dbReference type="ARBA" id="ARBA00023027"/>
    </source>
</evidence>
<feature type="binding site" evidence="10">
    <location>
        <position position="120"/>
    </location>
    <ligand>
        <name>K(+)</name>
        <dbReference type="ChEBI" id="CHEBI:29103"/>
    </ligand>
</feature>
<keyword evidence="7 10" id="KW-0630">Potassium</keyword>
<feature type="binding site" evidence="10">
    <location>
        <begin position="57"/>
        <end position="61"/>
    </location>
    <ligand>
        <name>(6S)-NADPHX</name>
        <dbReference type="ChEBI" id="CHEBI:64076"/>
    </ligand>
</feature>
<feature type="domain" description="YjeF N-terminal" evidence="11">
    <location>
        <begin position="9"/>
        <end position="207"/>
    </location>
</feature>
<dbReference type="InterPro" id="IPR032976">
    <property type="entry name" value="YJEFN_prot_NAXE-like"/>
</dbReference>
<feature type="binding site" evidence="10">
    <location>
        <position position="156"/>
    </location>
    <ligand>
        <name>K(+)</name>
        <dbReference type="ChEBI" id="CHEBI:29103"/>
    </ligand>
</feature>
<keyword evidence="5 10" id="KW-0547">Nucleotide-binding</keyword>
<name>A0A8E6EV39_9BACT</name>
<dbReference type="SUPFAM" id="SSF64153">
    <property type="entry name" value="YjeF N-terminal domain-like"/>
    <property type="match status" value="1"/>
</dbReference>
<evidence type="ECO:0000256" key="7">
    <source>
        <dbReference type="ARBA" id="ARBA00022958"/>
    </source>
</evidence>
<dbReference type="Proteomes" id="UP000676194">
    <property type="component" value="Chromosome"/>
</dbReference>
<evidence type="ECO:0000256" key="6">
    <source>
        <dbReference type="ARBA" id="ARBA00022857"/>
    </source>
</evidence>
<gene>
    <name evidence="10" type="primary">nnrE</name>
    <name evidence="12" type="ORF">KIH39_25835</name>
</gene>
<evidence type="ECO:0000259" key="11">
    <source>
        <dbReference type="PROSITE" id="PS51385"/>
    </source>
</evidence>
<evidence type="ECO:0000256" key="4">
    <source>
        <dbReference type="ARBA" id="ARBA00022723"/>
    </source>
</evidence>
<dbReference type="GO" id="GO:0052856">
    <property type="term" value="F:NAD(P)HX epimerase activity"/>
    <property type="evidence" value="ECO:0007669"/>
    <property type="project" value="UniProtKB-UniRule"/>
</dbReference>
<dbReference type="InterPro" id="IPR004443">
    <property type="entry name" value="YjeF_N_dom"/>
</dbReference>
<feature type="binding site" evidence="10">
    <location>
        <position position="153"/>
    </location>
    <ligand>
        <name>(6S)-NADPHX</name>
        <dbReference type="ChEBI" id="CHEBI:64076"/>
    </ligand>
</feature>
<proteinExistence type="inferred from homology"/>
<dbReference type="PANTHER" id="PTHR13232">
    <property type="entry name" value="NAD(P)H-HYDRATE EPIMERASE"/>
    <property type="match status" value="1"/>
</dbReference>
<evidence type="ECO:0000256" key="2">
    <source>
        <dbReference type="ARBA" id="ARBA00000909"/>
    </source>
</evidence>
<evidence type="ECO:0000256" key="5">
    <source>
        <dbReference type="ARBA" id="ARBA00022741"/>
    </source>
</evidence>
<evidence type="ECO:0000256" key="1">
    <source>
        <dbReference type="ARBA" id="ARBA00000013"/>
    </source>
</evidence>
<comment type="caution">
    <text evidence="10">Lacks conserved residue(s) required for the propagation of feature annotation.</text>
</comment>
<keyword evidence="9 10" id="KW-0413">Isomerase</keyword>
<dbReference type="EC" id="5.1.99.6" evidence="3 10"/>
<reference evidence="12" key="1">
    <citation type="submission" date="2021-05" db="EMBL/GenBank/DDBJ databases">
        <title>Complete genome sequence of the cellulolytic planctomycete Telmatocola sphagniphila SP2T and characterization of the first cellulase from planctomycetes.</title>
        <authorList>
            <person name="Rakitin A.L."/>
            <person name="Beletsky A.V."/>
            <person name="Naumoff D.G."/>
            <person name="Kulichevskaya I.S."/>
            <person name="Mardanov A.V."/>
            <person name="Ravin N.V."/>
            <person name="Dedysh S.N."/>
        </authorList>
    </citation>
    <scope>NUCLEOTIDE SEQUENCE</scope>
    <source>
        <strain evidence="12">SP2T</strain>
    </source>
</reference>
<evidence type="ECO:0000313" key="13">
    <source>
        <dbReference type="Proteomes" id="UP000676194"/>
    </source>
</evidence>
<dbReference type="AlphaFoldDB" id="A0A8E6EV39"/>
<dbReference type="PANTHER" id="PTHR13232:SF10">
    <property type="entry name" value="NAD(P)H-HYDRATE EPIMERASE"/>
    <property type="match status" value="1"/>
</dbReference>
<keyword evidence="8 10" id="KW-0520">NAD</keyword>
<comment type="catalytic activity">
    <reaction evidence="1 10">
        <text>(6R)-NADHX = (6S)-NADHX</text>
        <dbReference type="Rhea" id="RHEA:32215"/>
        <dbReference type="ChEBI" id="CHEBI:64074"/>
        <dbReference type="ChEBI" id="CHEBI:64075"/>
        <dbReference type="EC" id="5.1.99.6"/>
    </reaction>
</comment>
<sequence>MISYSREQVRAIDKQAIEQWKVPGVVLMENAGRGAAELLMGLLPSPALVTIFCGSGNNGGDGFVIARHLLRARYPVEVIYFSEQFAPDAQVNFEICRNLQLTLRKYEGKLDLSQSAWLVDALFGTGLNRPLESPFDTVIEVMNSSGKPILAVDIPSGLDGDSGLPLGSTVRASHTVTFVGVKKGFLNPLCRPYLGQLHIVDIGVPTS</sequence>
<comment type="similarity">
    <text evidence="10">Belongs to the NnrE/AIBP family.</text>
</comment>
<dbReference type="PROSITE" id="PS51385">
    <property type="entry name" value="YJEF_N"/>
    <property type="match status" value="1"/>
</dbReference>
<accession>A0A8E6EV39</accession>
<keyword evidence="4 10" id="KW-0479">Metal-binding</keyword>
<comment type="cofactor">
    <cofactor evidence="10">
        <name>K(+)</name>
        <dbReference type="ChEBI" id="CHEBI:29103"/>
    </cofactor>
    <text evidence="10">Binds 1 potassium ion per subunit.</text>
</comment>
<evidence type="ECO:0000256" key="9">
    <source>
        <dbReference type="ARBA" id="ARBA00023235"/>
    </source>
</evidence>
<organism evidence="12 13">
    <name type="scientific">Telmatocola sphagniphila</name>
    <dbReference type="NCBI Taxonomy" id="1123043"/>
    <lineage>
        <taxon>Bacteria</taxon>
        <taxon>Pseudomonadati</taxon>
        <taxon>Planctomycetota</taxon>
        <taxon>Planctomycetia</taxon>
        <taxon>Gemmatales</taxon>
        <taxon>Gemmataceae</taxon>
    </lineage>
</organism>
<dbReference type="InterPro" id="IPR036652">
    <property type="entry name" value="YjeF_N_dom_sf"/>
</dbReference>
<protein>
    <recommendedName>
        <fullName evidence="3 10">NAD(P)H-hydrate epimerase</fullName>
        <ecNumber evidence="3 10">5.1.99.6</ecNumber>
    </recommendedName>
    <alternativeName>
        <fullName evidence="10">NAD(P)HX epimerase</fullName>
    </alternativeName>
</protein>
<evidence type="ECO:0000313" key="12">
    <source>
        <dbReference type="EMBL" id="QVL32215.1"/>
    </source>
</evidence>
<evidence type="ECO:0000256" key="10">
    <source>
        <dbReference type="HAMAP-Rule" id="MF_01966"/>
    </source>
</evidence>
<keyword evidence="6 10" id="KW-0521">NADP</keyword>
<keyword evidence="13" id="KW-1185">Reference proteome</keyword>